<evidence type="ECO:0000256" key="1">
    <source>
        <dbReference type="SAM" id="SignalP"/>
    </source>
</evidence>
<gene>
    <name evidence="2" type="ordered locus">Ornrh_0593</name>
</gene>
<evidence type="ECO:0000313" key="2">
    <source>
        <dbReference type="EMBL" id="AFL96794.1"/>
    </source>
</evidence>
<evidence type="ECO:0000313" key="3">
    <source>
        <dbReference type="Proteomes" id="UP000006051"/>
    </source>
</evidence>
<protein>
    <recommendedName>
        <fullName evidence="4">Carboxypeptidase-like regulatory domain-containing protein</fullName>
    </recommendedName>
</protein>
<dbReference type="GeneID" id="71569478"/>
<dbReference type="HOGENOM" id="CLU_1000541_0_0_10"/>
<feature type="chain" id="PRO_5003685136" description="Carboxypeptidase-like regulatory domain-containing protein" evidence="1">
    <location>
        <begin position="27"/>
        <end position="278"/>
    </location>
</feature>
<dbReference type="GeneID" id="97257328"/>
<evidence type="ECO:0008006" key="4">
    <source>
        <dbReference type="Google" id="ProtNLM"/>
    </source>
</evidence>
<sequence>MQKNIKNIFFKSFLAWAFSLAGVAVSAQNLSGNVVIDFSNTTADGIKILNQTKKLYTTTDMTGHFTISASVKDTIIFSGSFLETRKFIVTQTALSNPNFTIHLNTENIKLADLVVRPKLTGFIEKDIATVPNDKRKENLYKSLGIDIRVLDIKYVEKKTPILQSITSVDVISILKHLNGYYRKLESLQTYEKYIKKINEVREFIGDDFFINYLKLPKDEIQQFVIFTQYRNQAAYEQAYRTKSYLALSSLFQKELPDYLKRVKERDEQNPNNAGNQKD</sequence>
<proteinExistence type="predicted"/>
<dbReference type="InterPro" id="IPR008969">
    <property type="entry name" value="CarboxyPept-like_regulatory"/>
</dbReference>
<organism evidence="2 3">
    <name type="scientific">Ornithobacterium rhinotracheale (strain ATCC 51463 / DSM 15997 / CCUG 23171 / CIP 104009 / LMG 9086)</name>
    <dbReference type="NCBI Taxonomy" id="867902"/>
    <lineage>
        <taxon>Bacteria</taxon>
        <taxon>Pseudomonadati</taxon>
        <taxon>Bacteroidota</taxon>
        <taxon>Flavobacteriia</taxon>
        <taxon>Flavobacteriales</taxon>
        <taxon>Weeksellaceae</taxon>
        <taxon>Ornithobacterium</taxon>
    </lineage>
</organism>
<dbReference type="Proteomes" id="UP000006051">
    <property type="component" value="Chromosome"/>
</dbReference>
<dbReference type="STRING" id="867902.Ornrh_0593"/>
<reference evidence="2 3" key="1">
    <citation type="submission" date="2012-06" db="EMBL/GenBank/DDBJ databases">
        <title>The complete genome of Ornithobacterium rhinotracheale DSM 15997.</title>
        <authorList>
            <consortium name="US DOE Joint Genome Institute (JGI-PGF)"/>
            <person name="Lucas S."/>
            <person name="Copeland A."/>
            <person name="Lapidus A."/>
            <person name="Goodwin L."/>
            <person name="Pitluck S."/>
            <person name="Peters L."/>
            <person name="Mikhailova N."/>
            <person name="Teshima H."/>
            <person name="Kyrpides N."/>
            <person name="Mavromatis K."/>
            <person name="Pagani I."/>
            <person name="Ivanova N."/>
            <person name="Ovchinnikova G."/>
            <person name="Zeytun A."/>
            <person name="Detter J.C."/>
            <person name="Han C."/>
            <person name="Land M."/>
            <person name="Hauser L."/>
            <person name="Markowitz V."/>
            <person name="Cheng J.-F."/>
            <person name="Hugenholtz P."/>
            <person name="Woyke T."/>
            <person name="Wu D."/>
            <person name="Lang E."/>
            <person name="Kopitz M."/>
            <person name="Brambilla E."/>
            <person name="Klenk H.-P."/>
            <person name="Eisen J.A."/>
        </authorList>
    </citation>
    <scope>NUCLEOTIDE SEQUENCE [LARGE SCALE GENOMIC DNA]</scope>
    <source>
        <strain evidence="3">ATCC 51463 / DSM 15997 / CCUG 23171 / LMG 9086</strain>
    </source>
</reference>
<name>I3ZYL0_ORNRL</name>
<feature type="signal peptide" evidence="1">
    <location>
        <begin position="1"/>
        <end position="26"/>
    </location>
</feature>
<keyword evidence="1" id="KW-0732">Signal</keyword>
<dbReference type="KEGG" id="orh:Ornrh_0593"/>
<dbReference type="AlphaFoldDB" id="I3ZYL0"/>
<keyword evidence="3" id="KW-1185">Reference proteome</keyword>
<accession>I3ZYL0</accession>
<dbReference type="EMBL" id="CP003283">
    <property type="protein sequence ID" value="AFL96794.1"/>
    <property type="molecule type" value="Genomic_DNA"/>
</dbReference>
<dbReference type="RefSeq" id="WP_014790415.1">
    <property type="nucleotide sequence ID" value="NC_018016.1"/>
</dbReference>
<dbReference type="SUPFAM" id="SSF49464">
    <property type="entry name" value="Carboxypeptidase regulatory domain-like"/>
    <property type="match status" value="1"/>
</dbReference>